<name>A0A1Z3N4Z4_BDEBC</name>
<dbReference type="Proteomes" id="UP000197003">
    <property type="component" value="Chromosome"/>
</dbReference>
<gene>
    <name evidence="1" type="ORF">B9G79_02635</name>
</gene>
<dbReference type="RefSeq" id="WP_088564174.1">
    <property type="nucleotide sequence ID" value="NZ_CP020946.1"/>
</dbReference>
<dbReference type="InterPro" id="IPR010985">
    <property type="entry name" value="Ribbon_hlx_hlx"/>
</dbReference>
<evidence type="ECO:0008006" key="3">
    <source>
        <dbReference type="Google" id="ProtNLM"/>
    </source>
</evidence>
<dbReference type="GO" id="GO:0006355">
    <property type="term" value="P:regulation of DNA-templated transcription"/>
    <property type="evidence" value="ECO:0007669"/>
    <property type="project" value="InterPro"/>
</dbReference>
<protein>
    <recommendedName>
        <fullName evidence="3">CopG family transcriptional regulator</fullName>
    </recommendedName>
</protein>
<dbReference type="OrthoDB" id="5297245at2"/>
<reference evidence="1 2" key="1">
    <citation type="submission" date="2017-04" db="EMBL/GenBank/DDBJ databases">
        <title>Whole genome sequence of Bdellovibrio bacteriovorus strain SSB218315.</title>
        <authorList>
            <person name="Oyedara O."/>
            <person name="Rodriguez-Perez M.A."/>
        </authorList>
    </citation>
    <scope>NUCLEOTIDE SEQUENCE [LARGE SCALE GENOMIC DNA]</scope>
    <source>
        <strain evidence="1 2">SSB218315</strain>
    </source>
</reference>
<sequence>MKSEFDFSKAKKKKPLKDIKVLKTIRLDPEVLEWLEIEAEKQGMGYQTYLNWYLRNAMSNRSSIEERIAKLEKAVFPKKA</sequence>
<dbReference type="InterPro" id="IPR025528">
    <property type="entry name" value="BrnA_antitoxin"/>
</dbReference>
<proteinExistence type="predicted"/>
<organism evidence="1 2">
    <name type="scientific">Bdellovibrio bacteriovorus</name>
    <dbReference type="NCBI Taxonomy" id="959"/>
    <lineage>
        <taxon>Bacteria</taxon>
        <taxon>Pseudomonadati</taxon>
        <taxon>Bdellovibrionota</taxon>
        <taxon>Bdellovibrionia</taxon>
        <taxon>Bdellovibrionales</taxon>
        <taxon>Pseudobdellovibrionaceae</taxon>
        <taxon>Bdellovibrio</taxon>
    </lineage>
</organism>
<evidence type="ECO:0000313" key="2">
    <source>
        <dbReference type="Proteomes" id="UP000197003"/>
    </source>
</evidence>
<dbReference type="EMBL" id="CP020946">
    <property type="protein sequence ID" value="ASD62542.1"/>
    <property type="molecule type" value="Genomic_DNA"/>
</dbReference>
<dbReference type="AlphaFoldDB" id="A0A1Z3N4Z4"/>
<dbReference type="Pfam" id="PF14384">
    <property type="entry name" value="BrnA_antitoxin"/>
    <property type="match status" value="1"/>
</dbReference>
<dbReference type="SUPFAM" id="SSF47598">
    <property type="entry name" value="Ribbon-helix-helix"/>
    <property type="match status" value="1"/>
</dbReference>
<accession>A0A1Z3N4Z4</accession>
<evidence type="ECO:0000313" key="1">
    <source>
        <dbReference type="EMBL" id="ASD62542.1"/>
    </source>
</evidence>